<proteinExistence type="predicted"/>
<organism evidence="2 3">
    <name type="scientific">Trypanosoma theileri</name>
    <dbReference type="NCBI Taxonomy" id="67003"/>
    <lineage>
        <taxon>Eukaryota</taxon>
        <taxon>Discoba</taxon>
        <taxon>Euglenozoa</taxon>
        <taxon>Kinetoplastea</taxon>
        <taxon>Metakinetoplastina</taxon>
        <taxon>Trypanosomatida</taxon>
        <taxon>Trypanosomatidae</taxon>
        <taxon>Trypanosoma</taxon>
    </lineage>
</organism>
<dbReference type="Proteomes" id="UP000192257">
    <property type="component" value="Unassembled WGS sequence"/>
</dbReference>
<dbReference type="AlphaFoldDB" id="A0A1X0NRH9"/>
<reference evidence="2 3" key="1">
    <citation type="submission" date="2017-03" db="EMBL/GenBank/DDBJ databases">
        <title>An alternative strategy for trypanosome survival in the mammalian bloodstream revealed through genome and transcriptome analysis of the ubiquitous bovine parasite Trypanosoma (Megatrypanum) theileri.</title>
        <authorList>
            <person name="Kelly S."/>
            <person name="Ivens A."/>
            <person name="Mott A."/>
            <person name="O'Neill E."/>
            <person name="Emms D."/>
            <person name="Macleod O."/>
            <person name="Voorheis P."/>
            <person name="Matthews J."/>
            <person name="Matthews K."/>
            <person name="Carrington M."/>
        </authorList>
    </citation>
    <scope>NUCLEOTIDE SEQUENCE [LARGE SCALE GENOMIC DNA]</scope>
    <source>
        <strain evidence="2">Edinburgh</strain>
    </source>
</reference>
<dbReference type="GeneID" id="39986938"/>
<gene>
    <name evidence="2" type="ORF">TM35_000221110</name>
</gene>
<accession>A0A1X0NRH9</accession>
<keyword evidence="3" id="KW-1185">Reference proteome</keyword>
<feature type="region of interest" description="Disordered" evidence="1">
    <location>
        <begin position="196"/>
        <end position="258"/>
    </location>
</feature>
<sequence length="412" mass="45884">MIRQSLEVVPTVQPKHRLEEDARRAARREQQHDKPISVDRYTIVSSPEAATGVRLFSLLPSPELQSRVPKTLHVLETSKKTWKRVRRMVYRATLRNVNPDEDTEDDEDEDEADGSGPRFSSLPLPEYENMSCIFLTLPTEEETSETATRVVYAKPLDVPLHALRYERTEAAKPGQGISTSWYSGVDVRNVGFKRSYIDDDEDDDGNMHRGYFSDDGATEGRQGGSKREDKTDGRTAAVAASRKKKKLEETNNIPLETGEEGTAAAAAVVVVTENKLEPNGVLKLANNDAPVSSTASITPQTSEEEKKKKNLILLDGSSSVEGNVLERLTASQLQEWSAEGKAAMPFTELTKIVLKSHPHYAEMKAKHQSPQGRQEAVKWFSVSQIAVRKHVLHLGYTIDSSNNVYLSQQKKG</sequence>
<feature type="region of interest" description="Disordered" evidence="1">
    <location>
        <begin position="96"/>
        <end position="124"/>
    </location>
</feature>
<dbReference type="OrthoDB" id="249204at2759"/>
<dbReference type="EMBL" id="NBCO01000022">
    <property type="protein sequence ID" value="ORC87312.1"/>
    <property type="molecule type" value="Genomic_DNA"/>
</dbReference>
<feature type="compositionally biased region" description="Acidic residues" evidence="1">
    <location>
        <begin position="99"/>
        <end position="113"/>
    </location>
</feature>
<dbReference type="VEuPathDB" id="TriTrypDB:TM35_000221110"/>
<dbReference type="RefSeq" id="XP_028881378.1">
    <property type="nucleotide sequence ID" value="XM_029027158.1"/>
</dbReference>
<evidence type="ECO:0000313" key="2">
    <source>
        <dbReference type="EMBL" id="ORC87312.1"/>
    </source>
</evidence>
<name>A0A1X0NRH9_9TRYP</name>
<comment type="caution">
    <text evidence="2">The sequence shown here is derived from an EMBL/GenBank/DDBJ whole genome shotgun (WGS) entry which is preliminary data.</text>
</comment>
<protein>
    <submittedName>
        <fullName evidence="2">Uncharacterized protein</fullName>
    </submittedName>
</protein>
<evidence type="ECO:0000256" key="1">
    <source>
        <dbReference type="SAM" id="MobiDB-lite"/>
    </source>
</evidence>
<evidence type="ECO:0000313" key="3">
    <source>
        <dbReference type="Proteomes" id="UP000192257"/>
    </source>
</evidence>